<evidence type="ECO:0000313" key="8">
    <source>
        <dbReference type="EMBL" id="MCB8877232.1"/>
    </source>
</evidence>
<evidence type="ECO:0000256" key="3">
    <source>
        <dbReference type="ARBA" id="ARBA00012535"/>
    </source>
</evidence>
<dbReference type="GO" id="GO:0050361">
    <property type="term" value="F:tryptophan 2-monooxygenase activity"/>
    <property type="evidence" value="ECO:0007669"/>
    <property type="project" value="UniProtKB-EC"/>
</dbReference>
<dbReference type="EMBL" id="JAESVB010000011">
    <property type="protein sequence ID" value="MCB8877232.1"/>
    <property type="molecule type" value="Genomic_DNA"/>
</dbReference>
<comment type="catalytic activity">
    <reaction evidence="6">
        <text>L-tryptophan + O2 = indole-3-acetamide + CO2 + H2O</text>
        <dbReference type="Rhea" id="RHEA:16165"/>
        <dbReference type="ChEBI" id="CHEBI:15377"/>
        <dbReference type="ChEBI" id="CHEBI:15379"/>
        <dbReference type="ChEBI" id="CHEBI:16031"/>
        <dbReference type="ChEBI" id="CHEBI:16526"/>
        <dbReference type="ChEBI" id="CHEBI:57912"/>
        <dbReference type="EC" id="1.13.12.3"/>
    </reaction>
</comment>
<organism evidence="8 9">
    <name type="scientific">Acidisoma silvae</name>
    <dbReference type="NCBI Taxonomy" id="2802396"/>
    <lineage>
        <taxon>Bacteria</taxon>
        <taxon>Pseudomonadati</taxon>
        <taxon>Pseudomonadota</taxon>
        <taxon>Alphaproteobacteria</taxon>
        <taxon>Acetobacterales</taxon>
        <taxon>Acidocellaceae</taxon>
        <taxon>Acidisoma</taxon>
    </lineage>
</organism>
<dbReference type="Proteomes" id="UP000708298">
    <property type="component" value="Unassembled WGS sequence"/>
</dbReference>
<evidence type="ECO:0000256" key="2">
    <source>
        <dbReference type="ARBA" id="ARBA00005833"/>
    </source>
</evidence>
<dbReference type="RefSeq" id="WP_227322886.1">
    <property type="nucleotide sequence ID" value="NZ_JAESVB010000011.1"/>
</dbReference>
<dbReference type="PANTHER" id="PTHR10742:SF410">
    <property type="entry name" value="LYSINE-SPECIFIC HISTONE DEMETHYLASE 2"/>
    <property type="match status" value="1"/>
</dbReference>
<dbReference type="InterPro" id="IPR002937">
    <property type="entry name" value="Amino_oxidase"/>
</dbReference>
<comment type="similarity">
    <text evidence="2">Belongs to the tryptophan 2-monooxygenase family.</text>
</comment>
<evidence type="ECO:0000256" key="1">
    <source>
        <dbReference type="ARBA" id="ARBA00004814"/>
    </source>
</evidence>
<dbReference type="SUPFAM" id="SSF54373">
    <property type="entry name" value="FAD-linked reductases, C-terminal domain"/>
    <property type="match status" value="1"/>
</dbReference>
<proteinExistence type="inferred from homology"/>
<feature type="domain" description="Amine oxidase" evidence="7">
    <location>
        <begin position="14"/>
        <end position="420"/>
    </location>
</feature>
<gene>
    <name evidence="8" type="ORF">ASILVAE211_18695</name>
</gene>
<reference evidence="8" key="1">
    <citation type="journal article" date="2021" name="Microorganisms">
        <title>Acidisoma silvae sp. nov. and Acidisomacellulosilytica sp. nov., Two Acidophilic Bacteria Isolated from Decaying Wood, Hydrolyzing Cellulose and Producing Poly-3-hydroxybutyrate.</title>
        <authorList>
            <person name="Mieszkin S."/>
            <person name="Pouder E."/>
            <person name="Uroz S."/>
            <person name="Simon-Colin C."/>
            <person name="Alain K."/>
        </authorList>
    </citation>
    <scope>NUCLEOTIDE SEQUENCE</scope>
    <source>
        <strain evidence="8">HW T2.11</strain>
    </source>
</reference>
<dbReference type="SUPFAM" id="SSF51905">
    <property type="entry name" value="FAD/NAD(P)-binding domain"/>
    <property type="match status" value="1"/>
</dbReference>
<evidence type="ECO:0000259" key="7">
    <source>
        <dbReference type="Pfam" id="PF01593"/>
    </source>
</evidence>
<dbReference type="PRINTS" id="PR00420">
    <property type="entry name" value="RNGMNOXGNASE"/>
</dbReference>
<dbReference type="GO" id="GO:0009851">
    <property type="term" value="P:auxin biosynthetic process"/>
    <property type="evidence" value="ECO:0007669"/>
    <property type="project" value="UniProtKB-KW"/>
</dbReference>
<sequence>MTFVDVLIIGAGSAGLSAAASLRAAGKTTLVLEASHRTGGRARTSRPDVLGGAWLDEGAAWLHMAEENPLVHLAQARGVPLREAFGNPSRMFLGGREASPDDHAAYEAAESAWFARVFAHPKTPDVSLAEAIGPFRWDNPFAPTIETWEASLIEAADATALSLADFCLNQISGTNLMAPDGLGQLLLDMLLVSAGDIRLNCPATRIDWDGPGVRIETPQGVVTAGAVIVTVSVGVLAAGHIGFAPALPPRTAQAIADLPMGLLSKVILRATDGDRLGMAGPTQLFRCIEKPGDPFLSFIAWPRDTDHVIGFMGGQTAWDLAYDPAAALDFARAVWRDMLGSDADRIFAQGGIATGWGTDPHHLGAYTYARPGATTARAALAEPLAGGRLIFAGEACRTDGMAGTVGGAILDGRRAASIILNGRDGDMTSE</sequence>
<dbReference type="EC" id="1.13.12.3" evidence="3"/>
<evidence type="ECO:0000256" key="4">
    <source>
        <dbReference type="ARBA" id="ARBA00017871"/>
    </source>
</evidence>
<comment type="caution">
    <text evidence="8">The sequence shown here is derived from an EMBL/GenBank/DDBJ whole genome shotgun (WGS) entry which is preliminary data.</text>
</comment>
<dbReference type="InterPro" id="IPR036188">
    <property type="entry name" value="FAD/NAD-bd_sf"/>
</dbReference>
<dbReference type="Pfam" id="PF01593">
    <property type="entry name" value="Amino_oxidase"/>
    <property type="match status" value="1"/>
</dbReference>
<accession>A0A964E0J7</accession>
<keyword evidence="5" id="KW-0073">Auxin biosynthesis</keyword>
<keyword evidence="9" id="KW-1185">Reference proteome</keyword>
<evidence type="ECO:0000313" key="9">
    <source>
        <dbReference type="Proteomes" id="UP000708298"/>
    </source>
</evidence>
<dbReference type="Gene3D" id="3.50.50.60">
    <property type="entry name" value="FAD/NAD(P)-binding domain"/>
    <property type="match status" value="1"/>
</dbReference>
<dbReference type="AlphaFoldDB" id="A0A964E0J7"/>
<evidence type="ECO:0000256" key="5">
    <source>
        <dbReference type="ARBA" id="ARBA00023070"/>
    </source>
</evidence>
<protein>
    <recommendedName>
        <fullName evidence="4">Tryptophan 2-monooxygenase</fullName>
        <ecNumber evidence="3">1.13.12.3</ecNumber>
    </recommendedName>
</protein>
<comment type="pathway">
    <text evidence="1">Plant hormone metabolism; auxin biosynthesis.</text>
</comment>
<reference evidence="8" key="2">
    <citation type="submission" date="2021-01" db="EMBL/GenBank/DDBJ databases">
        <authorList>
            <person name="Mieszkin S."/>
            <person name="Pouder E."/>
            <person name="Alain K."/>
        </authorList>
    </citation>
    <scope>NUCLEOTIDE SEQUENCE</scope>
    <source>
        <strain evidence="8">HW T2.11</strain>
    </source>
</reference>
<name>A0A964E0J7_9PROT</name>
<dbReference type="PANTHER" id="PTHR10742">
    <property type="entry name" value="FLAVIN MONOAMINE OXIDASE"/>
    <property type="match status" value="1"/>
</dbReference>
<dbReference type="InterPro" id="IPR050281">
    <property type="entry name" value="Flavin_monoamine_oxidase"/>
</dbReference>
<evidence type="ECO:0000256" key="6">
    <source>
        <dbReference type="ARBA" id="ARBA00047321"/>
    </source>
</evidence>